<dbReference type="GO" id="GO:0000166">
    <property type="term" value="F:nucleotide binding"/>
    <property type="evidence" value="ECO:0007669"/>
    <property type="project" value="InterPro"/>
</dbReference>
<keyword evidence="2" id="KW-1185">Reference proteome</keyword>
<dbReference type="OrthoDB" id="9789120at2"/>
<proteinExistence type="predicted"/>
<dbReference type="STRING" id="142842.SAMN02745118_01540"/>
<organism evidence="1 2">
    <name type="scientific">Selenihalanaerobacter shriftii</name>
    <dbReference type="NCBI Taxonomy" id="142842"/>
    <lineage>
        <taxon>Bacteria</taxon>
        <taxon>Bacillati</taxon>
        <taxon>Bacillota</taxon>
        <taxon>Clostridia</taxon>
        <taxon>Halanaerobiales</taxon>
        <taxon>Halobacteroidaceae</taxon>
        <taxon>Selenihalanaerobacter</taxon>
    </lineage>
</organism>
<dbReference type="EMBL" id="FUWM01000011">
    <property type="protein sequence ID" value="SJZ68477.1"/>
    <property type="molecule type" value="Genomic_DNA"/>
</dbReference>
<dbReference type="Gene3D" id="3.30.980.10">
    <property type="entry name" value="Threonyl-trna Synthetase, Chain A, domain 2"/>
    <property type="match status" value="1"/>
</dbReference>
<name>A0A1T4MNR0_9FIRM</name>
<reference evidence="2" key="1">
    <citation type="submission" date="2017-02" db="EMBL/GenBank/DDBJ databases">
        <authorList>
            <person name="Varghese N."/>
            <person name="Submissions S."/>
        </authorList>
    </citation>
    <scope>NUCLEOTIDE SEQUENCE [LARGE SCALE GENOMIC DNA]</scope>
    <source>
        <strain evidence="2">ATCC BAA-73</strain>
    </source>
</reference>
<accession>A0A1T4MNR0</accession>
<sequence length="297" mass="33580">MFNSFAQSVYFAPRGKDRISELGNDLAHAYLSPNDQLVGLIGDAGAGKSLLIRGMFPGLTLTNDDNGVNIRPLPVLEASENDNFNNHTYHVDARFEAAFNQPWKLAEAIKKAIKYEQRVVVEHFDLLADHLGDPDLLIGIGEEVLITRPGVFGPWPQEISEIVYKSIKYRRMAHTAEDIITAILAKKGIEKTIYHSDIKSGFVMQFERKPDINLKELEEKVKSIIDNDIRINPYDDTHIKVGEEIHSCRGPRIHVKRTGDIENFKLIKDLKHDPKTGRYLLAGLVGTERSQFELSHK</sequence>
<gene>
    <name evidence="1" type="ORF">SAMN02745118_01540</name>
</gene>
<dbReference type="Proteomes" id="UP000190625">
    <property type="component" value="Unassembled WGS sequence"/>
</dbReference>
<evidence type="ECO:0000313" key="1">
    <source>
        <dbReference type="EMBL" id="SJZ68477.1"/>
    </source>
</evidence>
<dbReference type="InterPro" id="IPR018163">
    <property type="entry name" value="Thr/Ala-tRNA-synth_IIc_edit"/>
</dbReference>
<dbReference type="AlphaFoldDB" id="A0A1T4MNR0"/>
<dbReference type="RefSeq" id="WP_078810016.1">
    <property type="nucleotide sequence ID" value="NZ_FUWM01000011.1"/>
</dbReference>
<protein>
    <recommendedName>
        <fullName evidence="3">Alanine-tRNA synthetase second additional domain-containing protein</fullName>
    </recommendedName>
</protein>
<evidence type="ECO:0000313" key="2">
    <source>
        <dbReference type="Proteomes" id="UP000190625"/>
    </source>
</evidence>
<dbReference type="SUPFAM" id="SSF55186">
    <property type="entry name" value="ThrRS/AlaRS common domain"/>
    <property type="match status" value="1"/>
</dbReference>
<evidence type="ECO:0008006" key="3">
    <source>
        <dbReference type="Google" id="ProtNLM"/>
    </source>
</evidence>